<dbReference type="EMBL" id="GBHO01036305">
    <property type="protein sequence ID" value="JAG07299.1"/>
    <property type="molecule type" value="Transcribed_RNA"/>
</dbReference>
<dbReference type="InterPro" id="IPR050113">
    <property type="entry name" value="Ub_conjugating_enzyme"/>
</dbReference>
<evidence type="ECO:0000256" key="1">
    <source>
        <dbReference type="SAM" id="MobiDB-lite"/>
    </source>
</evidence>
<dbReference type="AlphaFoldDB" id="A0A0A9WHP0"/>
<dbReference type="Gene3D" id="3.10.110.10">
    <property type="entry name" value="Ubiquitin Conjugating Enzyme"/>
    <property type="match status" value="1"/>
</dbReference>
<proteinExistence type="predicted"/>
<reference evidence="4" key="3">
    <citation type="journal article" date="2016" name="Gigascience">
        <title>De novo construction of an expanded transcriptome assembly for the western tarnished plant bug, Lygus hesperus.</title>
        <authorList>
            <person name="Tassone E.E."/>
            <person name="Geib S.M."/>
            <person name="Hall B."/>
            <person name="Fabrick J.A."/>
            <person name="Brent C.S."/>
            <person name="Hull J.J."/>
        </authorList>
    </citation>
    <scope>NUCLEOTIDE SEQUENCE</scope>
</reference>
<protein>
    <submittedName>
        <fullName evidence="3">Ubiquitin-conjugating enzyme E2 G1</fullName>
    </submittedName>
</protein>
<feature type="region of interest" description="Disordered" evidence="1">
    <location>
        <begin position="1"/>
        <end position="30"/>
    </location>
</feature>
<dbReference type="InterPro" id="IPR016135">
    <property type="entry name" value="UBQ-conjugating_enzyme/RWD"/>
</dbReference>
<name>A0A0A9WHP0_LYGHE</name>
<dbReference type="PANTHER" id="PTHR24067">
    <property type="entry name" value="UBIQUITIN-CONJUGATING ENZYME E2"/>
    <property type="match status" value="1"/>
</dbReference>
<evidence type="ECO:0000259" key="2">
    <source>
        <dbReference type="PROSITE" id="PS50127"/>
    </source>
</evidence>
<reference evidence="3" key="1">
    <citation type="journal article" date="2014" name="PLoS ONE">
        <title>Transcriptome-Based Identification of ABC Transporters in the Western Tarnished Plant Bug Lygus hesperus.</title>
        <authorList>
            <person name="Hull J.J."/>
            <person name="Chaney K."/>
            <person name="Geib S.M."/>
            <person name="Fabrick J.A."/>
            <person name="Brent C.S."/>
            <person name="Walsh D."/>
            <person name="Lavine L.C."/>
        </authorList>
    </citation>
    <scope>NUCLEOTIDE SEQUENCE</scope>
</reference>
<dbReference type="InterPro" id="IPR000608">
    <property type="entry name" value="UBC"/>
</dbReference>
<dbReference type="EMBL" id="GDHC01016213">
    <property type="protein sequence ID" value="JAQ02416.1"/>
    <property type="molecule type" value="Transcribed_RNA"/>
</dbReference>
<sequence length="119" mass="13771">MQNLLSDDDKSYTAYQPPLRKLAHRRASTERELPGDRILKKCKLSSNISSYGILLLQKQYKQLSKNPPDGMSFGLRDNDITRWRIIIEGPRDTIFEGGIFPVSLEFPDEYPNKPPVMRF</sequence>
<feature type="domain" description="UBC core" evidence="2">
    <location>
        <begin position="51"/>
        <end position="119"/>
    </location>
</feature>
<gene>
    <name evidence="3" type="primary">Ube2g1_1</name>
    <name evidence="4" type="synonym">Ube2g1_0</name>
    <name evidence="3" type="ORF">CM83_99254</name>
    <name evidence="4" type="ORF">g.2133</name>
</gene>
<evidence type="ECO:0000313" key="4">
    <source>
        <dbReference type="EMBL" id="JAQ02416.1"/>
    </source>
</evidence>
<organism evidence="3">
    <name type="scientific">Lygus hesperus</name>
    <name type="common">Western plant bug</name>
    <dbReference type="NCBI Taxonomy" id="30085"/>
    <lineage>
        <taxon>Eukaryota</taxon>
        <taxon>Metazoa</taxon>
        <taxon>Ecdysozoa</taxon>
        <taxon>Arthropoda</taxon>
        <taxon>Hexapoda</taxon>
        <taxon>Insecta</taxon>
        <taxon>Pterygota</taxon>
        <taxon>Neoptera</taxon>
        <taxon>Paraneoptera</taxon>
        <taxon>Hemiptera</taxon>
        <taxon>Heteroptera</taxon>
        <taxon>Panheteroptera</taxon>
        <taxon>Cimicomorpha</taxon>
        <taxon>Miridae</taxon>
        <taxon>Mirini</taxon>
        <taxon>Lygus</taxon>
    </lineage>
</organism>
<dbReference type="SUPFAM" id="SSF54495">
    <property type="entry name" value="UBC-like"/>
    <property type="match status" value="1"/>
</dbReference>
<dbReference type="PROSITE" id="PS50127">
    <property type="entry name" value="UBC_2"/>
    <property type="match status" value="1"/>
</dbReference>
<dbReference type="Pfam" id="PF00179">
    <property type="entry name" value="UQ_con"/>
    <property type="match status" value="1"/>
</dbReference>
<reference evidence="3" key="2">
    <citation type="submission" date="2014-07" db="EMBL/GenBank/DDBJ databases">
        <authorList>
            <person name="Hull J."/>
        </authorList>
    </citation>
    <scope>NUCLEOTIDE SEQUENCE</scope>
</reference>
<evidence type="ECO:0000313" key="3">
    <source>
        <dbReference type="EMBL" id="JAG07299.1"/>
    </source>
</evidence>
<accession>A0A0A9WHP0</accession>